<evidence type="ECO:0000313" key="1">
    <source>
        <dbReference type="EMBL" id="KAJ8129868.1"/>
    </source>
</evidence>
<dbReference type="Proteomes" id="UP001153332">
    <property type="component" value="Unassembled WGS sequence"/>
</dbReference>
<sequence length="308" mass="35430">MSPLKAVLKALRLFTVTHTEETLMRVAHHGLEPEEATTAADAMYNVIQDEYEWSWPDQAKFLKKWKDDRPECVRDPERDTDEVFERRRMTWRAWPELKTRRQAEWIRCALIASCALDYLHKAQSAGGVIKTDDRPPPNVYYASFDPAYFYQYVVICLTQGLGTALWKKQRPMPAKDEANPGAWFVETTRELVTKTIKEWEQGIDLEKEFPVMTLEESGWNRGTVKKVDEEAVKKIRESIERARKILEADGSPEKKPHVSTLVGDQARRPEGSSPARSIPEKDAGVKSRKRRAEQSGDGVSERVSKRKI</sequence>
<protein>
    <submittedName>
        <fullName evidence="1">Uncharacterized protein</fullName>
    </submittedName>
</protein>
<organism evidence="1 2">
    <name type="scientific">Lasiodiplodia mahajangana</name>
    <dbReference type="NCBI Taxonomy" id="1108764"/>
    <lineage>
        <taxon>Eukaryota</taxon>
        <taxon>Fungi</taxon>
        <taxon>Dikarya</taxon>
        <taxon>Ascomycota</taxon>
        <taxon>Pezizomycotina</taxon>
        <taxon>Dothideomycetes</taxon>
        <taxon>Dothideomycetes incertae sedis</taxon>
        <taxon>Botryosphaeriales</taxon>
        <taxon>Botryosphaeriaceae</taxon>
        <taxon>Lasiodiplodia</taxon>
    </lineage>
</organism>
<name>A0ACC2JRJ2_9PEZI</name>
<accession>A0ACC2JRJ2</accession>
<keyword evidence="2" id="KW-1185">Reference proteome</keyword>
<reference evidence="1" key="1">
    <citation type="submission" date="2022-12" db="EMBL/GenBank/DDBJ databases">
        <title>Genome Sequence of Lasiodiplodia mahajangana.</title>
        <authorList>
            <person name="Buettner E."/>
        </authorList>
    </citation>
    <scope>NUCLEOTIDE SEQUENCE</scope>
    <source>
        <strain evidence="1">VT137</strain>
    </source>
</reference>
<comment type="caution">
    <text evidence="1">The sequence shown here is derived from an EMBL/GenBank/DDBJ whole genome shotgun (WGS) entry which is preliminary data.</text>
</comment>
<evidence type="ECO:0000313" key="2">
    <source>
        <dbReference type="Proteomes" id="UP001153332"/>
    </source>
</evidence>
<proteinExistence type="predicted"/>
<gene>
    <name evidence="1" type="ORF">O1611_g3759</name>
</gene>
<dbReference type="EMBL" id="JAPUUL010000638">
    <property type="protein sequence ID" value="KAJ8129868.1"/>
    <property type="molecule type" value="Genomic_DNA"/>
</dbReference>